<protein>
    <submittedName>
        <fullName evidence="1">Uncharacterized protein</fullName>
    </submittedName>
</protein>
<comment type="caution">
    <text evidence="1">The sequence shown here is derived from an EMBL/GenBank/DDBJ whole genome shotgun (WGS) entry which is preliminary data.</text>
</comment>
<name>A0ABQ4QLQ1_9HYPH</name>
<sequence>MTIEPTEFDMIALARRGLQAHLDEAIAEDEFASRFAMVDKRGELTGESMLAYRTAVEAIRVARDRLARFNLLYPERAAA</sequence>
<evidence type="ECO:0000313" key="2">
    <source>
        <dbReference type="Proteomes" id="UP001055117"/>
    </source>
</evidence>
<dbReference type="EMBL" id="BPQG01000056">
    <property type="protein sequence ID" value="GJD45845.1"/>
    <property type="molecule type" value="Genomic_DNA"/>
</dbReference>
<gene>
    <name evidence="1" type="ORF">AFCDBAGC_3722</name>
</gene>
<proteinExistence type="predicted"/>
<dbReference type="RefSeq" id="WP_238272695.1">
    <property type="nucleotide sequence ID" value="NZ_BPQG01000056.1"/>
</dbReference>
<evidence type="ECO:0000313" key="1">
    <source>
        <dbReference type="EMBL" id="GJD45845.1"/>
    </source>
</evidence>
<organism evidence="1 2">
    <name type="scientific">Methylobacterium cerastii</name>
    <dbReference type="NCBI Taxonomy" id="932741"/>
    <lineage>
        <taxon>Bacteria</taxon>
        <taxon>Pseudomonadati</taxon>
        <taxon>Pseudomonadota</taxon>
        <taxon>Alphaproteobacteria</taxon>
        <taxon>Hyphomicrobiales</taxon>
        <taxon>Methylobacteriaceae</taxon>
        <taxon>Methylobacterium</taxon>
    </lineage>
</organism>
<dbReference type="Proteomes" id="UP001055117">
    <property type="component" value="Unassembled WGS sequence"/>
</dbReference>
<reference evidence="1 2" key="1">
    <citation type="journal article" date="2021" name="Front. Microbiol.">
        <title>Comprehensive Comparative Genomics and Phenotyping of Methylobacterium Species.</title>
        <authorList>
            <person name="Alessa O."/>
            <person name="Ogura Y."/>
            <person name="Fujitani Y."/>
            <person name="Takami H."/>
            <person name="Hayashi T."/>
            <person name="Sahin N."/>
            <person name="Tani A."/>
        </authorList>
    </citation>
    <scope>NUCLEOTIDE SEQUENCE [LARGE SCALE GENOMIC DNA]</scope>
    <source>
        <strain evidence="1 2">DSM 23679</strain>
    </source>
</reference>
<accession>A0ABQ4QLQ1</accession>
<keyword evidence="2" id="KW-1185">Reference proteome</keyword>